<accession>A0A0A7PN99</accession>
<dbReference type="GO" id="GO:0016887">
    <property type="term" value="F:ATP hydrolysis activity"/>
    <property type="evidence" value="ECO:0007669"/>
    <property type="project" value="InterPro"/>
</dbReference>
<dbReference type="NCBIfam" id="NF045780">
    <property type="entry name" value="TrlF_fam_ATP"/>
    <property type="match status" value="1"/>
</dbReference>
<dbReference type="PANTHER" id="PTHR32182:SF22">
    <property type="entry name" value="ATP-DEPENDENT ENDONUCLEASE, OLD FAMILY-RELATED"/>
    <property type="match status" value="1"/>
</dbReference>
<dbReference type="GO" id="GO:0006302">
    <property type="term" value="P:double-strand break repair"/>
    <property type="evidence" value="ECO:0007669"/>
    <property type="project" value="TreeGrafter"/>
</dbReference>
<protein>
    <recommendedName>
        <fullName evidence="2">AAA+ ATPase domain-containing protein</fullName>
    </recommendedName>
</protein>
<gene>
    <name evidence="3" type="ORF">SKP52_23185</name>
</gene>
<feature type="domain" description="AAA+ ATPase" evidence="2">
    <location>
        <begin position="329"/>
        <end position="660"/>
    </location>
</feature>
<dbReference type="GO" id="GO:0005524">
    <property type="term" value="F:ATP binding"/>
    <property type="evidence" value="ECO:0007669"/>
    <property type="project" value="InterPro"/>
</dbReference>
<dbReference type="PANTHER" id="PTHR32182">
    <property type="entry name" value="DNA REPLICATION AND REPAIR PROTEIN RECF"/>
    <property type="match status" value="1"/>
</dbReference>
<dbReference type="InterPro" id="IPR003959">
    <property type="entry name" value="ATPase_AAA_core"/>
</dbReference>
<reference evidence="3 4" key="1">
    <citation type="journal article" date="2015" name="Int. J. Syst. Evol. Microbiol.">
        <title>Description of Sphingopyxis fribergensis sp. nov. - a soil bacterium with the ability to degrade styrene and phenylacetic acid.</title>
        <authorList>
            <person name="Oelschlagel M."/>
            <person name="Ruckert C."/>
            <person name="Kalinowski J."/>
            <person name="Schmidt G."/>
            <person name="Schlomann M."/>
            <person name="Tischler D."/>
        </authorList>
    </citation>
    <scope>NUCLEOTIDE SEQUENCE [LARGE SCALE GENOMIC DNA]</scope>
    <source>
        <strain evidence="3 4">Kp5.2</strain>
    </source>
</reference>
<dbReference type="InterPro" id="IPR054787">
    <property type="entry name" value="TrlF_ATPase"/>
</dbReference>
<dbReference type="AlphaFoldDB" id="A0A0A7PN99"/>
<dbReference type="RefSeq" id="WP_037553330.1">
    <property type="nucleotide sequence ID" value="NZ_CP009122.1"/>
</dbReference>
<evidence type="ECO:0000313" key="4">
    <source>
        <dbReference type="Proteomes" id="UP000030907"/>
    </source>
</evidence>
<dbReference type="EMBL" id="CP009122">
    <property type="protein sequence ID" value="AJA11479.1"/>
    <property type="molecule type" value="Genomic_DNA"/>
</dbReference>
<evidence type="ECO:0000259" key="2">
    <source>
        <dbReference type="SMART" id="SM00382"/>
    </source>
</evidence>
<sequence length="987" mass="110566">MTVGEEESIGPGSLWLRWDPHVHAPGTIFNDQFKGDWEAYLAAIEGATPAIRALGITDYYGLELYKEVRARKEQGRLKDCDLIFPNIELRFSVGTARSWINAHLLVCPDDPDHIEQLTRFLQRLTFKTTTDTFACNPSELIRLGRSLNSELTDDRSALRHGSEQFKVSFDQLREEYKGMSWAQENILIAVAGAKGDGTSGLQDGADQALRQQIEHFAHIMFASSPAQREFWLGRKTSREHICETYGGLKPCMHGSDGHSVERTGAPDGDRYTWIKGAATFDGLKQACIDPEGRAYVGTEAPPAAAPSETIHRVTLTNAPWAPNSVIDLNPGLVAIIGARGSGKTALADMIAAGCDAHADQLPMQSFLVRASEYLDDATVKLDWGNGVVTERGLDNAAAAWDGYARARYLTQQFVESLCSPEGMTDGLLSEVERVVFDAHSPTEREGAVDFADLRDLKAARFREARRREEQKLEELSDRINIELEKQSQIVAIRKQVDEKKLKITQLTEDRGKLVRKGSEDRIKRLEALTEAANEVRARVRRLTNREQKLLLVQDEVSDFRTHQAPENLRDAQERHKDAGIAGEAWDPFLTQYSGNVDGIINDNLSSTRKNRDGWRGIDIAITDPATPLIADDADLTRLPLGRLDAEIRRLGDIINVDKETRERFNSLSTKITTETELLSVLQDKLKDYEGAEERAKGLPTERQSSYRRIFEAVFSEQQVLNDLYAPIRARMDETGGTLGKLAFTVTRRADMAEWAKRGEDLLDLRRQGPFRGEGKLLEAANDELRGVWESGTAEEVTEALKDFRQKYQKSFFEHALAQRSDAAAFRGWLKLFARWLYGTDHIEVRYSVDYDGVDIRKLSPGTRGIVLLLLYLALDNADERPLIIDQPEENLDPKSIYDELVGLFLKAKAKRQVIIVTHNANLVINTDADQVIVASAGPHPGDGLPEIAYASGGLEDAPIRKMVCDILEGGEHAFRERARRLRVRLER</sequence>
<evidence type="ECO:0000313" key="3">
    <source>
        <dbReference type="EMBL" id="AJA11479.1"/>
    </source>
</evidence>
<dbReference type="STRING" id="1515612.SKP52_23185"/>
<dbReference type="SUPFAM" id="SSF52540">
    <property type="entry name" value="P-loop containing nucleoside triphosphate hydrolases"/>
    <property type="match status" value="1"/>
</dbReference>
<keyword evidence="4" id="KW-1185">Reference proteome</keyword>
<dbReference type="KEGG" id="sphk:SKP52_23185"/>
<dbReference type="Gene3D" id="3.40.50.300">
    <property type="entry name" value="P-loop containing nucleotide triphosphate hydrolases"/>
    <property type="match status" value="2"/>
</dbReference>
<name>A0A0A7PN99_9SPHN</name>
<feature type="coiled-coil region" evidence="1">
    <location>
        <begin position="458"/>
        <end position="545"/>
    </location>
</feature>
<dbReference type="InterPro" id="IPR027417">
    <property type="entry name" value="P-loop_NTPase"/>
</dbReference>
<proteinExistence type="predicted"/>
<dbReference type="InterPro" id="IPR003593">
    <property type="entry name" value="AAA+_ATPase"/>
</dbReference>
<dbReference type="GO" id="GO:0000731">
    <property type="term" value="P:DNA synthesis involved in DNA repair"/>
    <property type="evidence" value="ECO:0007669"/>
    <property type="project" value="TreeGrafter"/>
</dbReference>
<dbReference type="Pfam" id="PF13304">
    <property type="entry name" value="AAA_21"/>
    <property type="match status" value="1"/>
</dbReference>
<dbReference type="OrthoDB" id="9791620at2"/>
<evidence type="ECO:0000256" key="1">
    <source>
        <dbReference type="SAM" id="Coils"/>
    </source>
</evidence>
<keyword evidence="1" id="KW-0175">Coiled coil</keyword>
<dbReference type="HOGENOM" id="CLU_006611_0_1_5"/>
<dbReference type="SMART" id="SM00382">
    <property type="entry name" value="AAA"/>
    <property type="match status" value="1"/>
</dbReference>
<organism evidence="3 4">
    <name type="scientific">Sphingopyxis fribergensis</name>
    <dbReference type="NCBI Taxonomy" id="1515612"/>
    <lineage>
        <taxon>Bacteria</taxon>
        <taxon>Pseudomonadati</taxon>
        <taxon>Pseudomonadota</taxon>
        <taxon>Alphaproteobacteria</taxon>
        <taxon>Sphingomonadales</taxon>
        <taxon>Sphingomonadaceae</taxon>
        <taxon>Sphingopyxis</taxon>
    </lineage>
</organism>
<dbReference type="Proteomes" id="UP000030907">
    <property type="component" value="Chromosome"/>
</dbReference>